<keyword evidence="4" id="KW-1185">Reference proteome</keyword>
<dbReference type="GO" id="GO:0000124">
    <property type="term" value="C:SAGA complex"/>
    <property type="evidence" value="ECO:0007669"/>
    <property type="project" value="InterPro"/>
</dbReference>
<feature type="region of interest" description="Disordered" evidence="1">
    <location>
        <begin position="49"/>
        <end position="91"/>
    </location>
</feature>
<dbReference type="InterPro" id="IPR010750">
    <property type="entry name" value="SGF29_tudor-like_dom"/>
</dbReference>
<dbReference type="Proteomes" id="UP001054889">
    <property type="component" value="Unassembled WGS sequence"/>
</dbReference>
<evidence type="ECO:0000313" key="3">
    <source>
        <dbReference type="EMBL" id="GJN40024.1"/>
    </source>
</evidence>
<dbReference type="Pfam" id="PF07039">
    <property type="entry name" value="SGF29_Tudor"/>
    <property type="match status" value="1"/>
</dbReference>
<comment type="caution">
    <text evidence="3">The sequence shown here is derived from an EMBL/GenBank/DDBJ whole genome shotgun (WGS) entry which is preliminary data.</text>
</comment>
<name>A0AAV5FYW2_ELECO</name>
<organism evidence="3 4">
    <name type="scientific">Eleusine coracana subsp. coracana</name>
    <dbReference type="NCBI Taxonomy" id="191504"/>
    <lineage>
        <taxon>Eukaryota</taxon>
        <taxon>Viridiplantae</taxon>
        <taxon>Streptophyta</taxon>
        <taxon>Embryophyta</taxon>
        <taxon>Tracheophyta</taxon>
        <taxon>Spermatophyta</taxon>
        <taxon>Magnoliopsida</taxon>
        <taxon>Liliopsida</taxon>
        <taxon>Poales</taxon>
        <taxon>Poaceae</taxon>
        <taxon>PACMAD clade</taxon>
        <taxon>Chloridoideae</taxon>
        <taxon>Cynodonteae</taxon>
        <taxon>Eleusininae</taxon>
        <taxon>Eleusine</taxon>
    </lineage>
</organism>
<dbReference type="AlphaFoldDB" id="A0AAV5FYW2"/>
<reference evidence="3" key="2">
    <citation type="submission" date="2021-12" db="EMBL/GenBank/DDBJ databases">
        <title>Resequencing data analysis of finger millet.</title>
        <authorList>
            <person name="Hatakeyama M."/>
            <person name="Aluri S."/>
            <person name="Balachadran M.T."/>
            <person name="Sivarajan S.R."/>
            <person name="Poveda L."/>
            <person name="Shimizu-Inatsugi R."/>
            <person name="Schlapbach R."/>
            <person name="Sreeman S.M."/>
            <person name="Shimizu K.K."/>
        </authorList>
    </citation>
    <scope>NUCLEOTIDE SEQUENCE</scope>
</reference>
<proteinExistence type="predicted"/>
<dbReference type="InterPro" id="IPR037802">
    <property type="entry name" value="SGF29"/>
</dbReference>
<dbReference type="EMBL" id="BQKI01000101">
    <property type="protein sequence ID" value="GJN40024.1"/>
    <property type="molecule type" value="Genomic_DNA"/>
</dbReference>
<sequence length="173" mass="19175">MPDDPKNKKAEGTADDMAALLQAVLTKLDRLDVMEAKLDDHNAAISRLEQTSQDLIPANRTSGGHQRDTFATSDGRGSHRDGQFQIDGRGAPKFHKIDFPKYEVLDEEPGDDEESTQKKYKLPMNYIIPFPKKGDPSSAPDFGQGRQVLAIVELMNTGASSRVCILLNFVRFV</sequence>
<protein>
    <recommendedName>
        <fullName evidence="2">SGF29 C-terminal domain-containing protein</fullName>
    </recommendedName>
</protein>
<feature type="compositionally biased region" description="Polar residues" evidence="1">
    <location>
        <begin position="49"/>
        <end position="72"/>
    </location>
</feature>
<dbReference type="PANTHER" id="PTHR21539">
    <property type="entry name" value="SAGA-ASSOCIATED FACTOR 29"/>
    <property type="match status" value="1"/>
</dbReference>
<gene>
    <name evidence="3" type="primary">gb29186</name>
    <name evidence="3" type="ORF">PR202_gb29186</name>
</gene>
<evidence type="ECO:0000256" key="1">
    <source>
        <dbReference type="SAM" id="MobiDB-lite"/>
    </source>
</evidence>
<evidence type="ECO:0000313" key="4">
    <source>
        <dbReference type="Proteomes" id="UP001054889"/>
    </source>
</evidence>
<evidence type="ECO:0000259" key="2">
    <source>
        <dbReference type="Pfam" id="PF07039"/>
    </source>
</evidence>
<feature type="domain" description="SGF29 C-terminal" evidence="2">
    <location>
        <begin position="101"/>
        <end position="151"/>
    </location>
</feature>
<reference evidence="3" key="1">
    <citation type="journal article" date="2018" name="DNA Res.">
        <title>Multiple hybrid de novo genome assembly of finger millet, an orphan allotetraploid crop.</title>
        <authorList>
            <person name="Hatakeyama M."/>
            <person name="Aluri S."/>
            <person name="Balachadran M.T."/>
            <person name="Sivarajan S.R."/>
            <person name="Patrignani A."/>
            <person name="Gruter S."/>
            <person name="Poveda L."/>
            <person name="Shimizu-Inatsugi R."/>
            <person name="Baeten J."/>
            <person name="Francoijs K.J."/>
            <person name="Nataraja K.N."/>
            <person name="Reddy Y.A.N."/>
            <person name="Phadnis S."/>
            <person name="Ravikumar R.L."/>
            <person name="Schlapbach R."/>
            <person name="Sreeman S.M."/>
            <person name="Shimizu K.K."/>
        </authorList>
    </citation>
    <scope>NUCLEOTIDE SEQUENCE</scope>
</reference>
<dbReference type="PANTHER" id="PTHR21539:SF0">
    <property type="entry name" value="SAGA-ASSOCIATED FACTOR 29"/>
    <property type="match status" value="1"/>
</dbReference>
<accession>A0AAV5FYW2</accession>